<dbReference type="Proteomes" id="UP001596083">
    <property type="component" value="Unassembled WGS sequence"/>
</dbReference>
<feature type="domain" description="RNA polymerase sigma-70 region 2" evidence="7">
    <location>
        <begin position="27"/>
        <end position="91"/>
    </location>
</feature>
<dbReference type="Gene3D" id="3.40.33.10">
    <property type="entry name" value="CAP"/>
    <property type="match status" value="1"/>
</dbReference>
<dbReference type="PROSITE" id="PS01063">
    <property type="entry name" value="SIGMA70_ECF"/>
    <property type="match status" value="1"/>
</dbReference>
<dbReference type="InterPro" id="IPR014284">
    <property type="entry name" value="RNA_pol_sigma-70_dom"/>
</dbReference>
<evidence type="ECO:0000313" key="9">
    <source>
        <dbReference type="Proteomes" id="UP001596083"/>
    </source>
</evidence>
<feature type="compositionally biased region" description="Low complexity" evidence="6">
    <location>
        <begin position="356"/>
        <end position="395"/>
    </location>
</feature>
<evidence type="ECO:0000313" key="8">
    <source>
        <dbReference type="EMBL" id="MFC5724948.1"/>
    </source>
</evidence>
<keyword evidence="2 5" id="KW-0731">Sigma factor</keyword>
<dbReference type="InterPro" id="IPR039425">
    <property type="entry name" value="RNA_pol_sigma-70-like"/>
</dbReference>
<dbReference type="PANTHER" id="PTHR43133:SF8">
    <property type="entry name" value="RNA POLYMERASE SIGMA FACTOR HI_1459-RELATED"/>
    <property type="match status" value="1"/>
</dbReference>
<gene>
    <name evidence="8" type="ORF">ACFP1Z_32870</name>
</gene>
<reference evidence="9" key="1">
    <citation type="journal article" date="2019" name="Int. J. Syst. Evol. Microbiol.">
        <title>The Global Catalogue of Microorganisms (GCM) 10K type strain sequencing project: providing services to taxonomists for standard genome sequencing and annotation.</title>
        <authorList>
            <consortium name="The Broad Institute Genomics Platform"/>
            <consortium name="The Broad Institute Genome Sequencing Center for Infectious Disease"/>
            <person name="Wu L."/>
            <person name="Ma J."/>
        </authorList>
    </citation>
    <scope>NUCLEOTIDE SEQUENCE [LARGE SCALE GENOMIC DNA]</scope>
    <source>
        <strain evidence="9">CGMCC 4.7304</strain>
    </source>
</reference>
<evidence type="ECO:0000256" key="5">
    <source>
        <dbReference type="RuleBase" id="RU000716"/>
    </source>
</evidence>
<accession>A0ABW0ZAF0</accession>
<comment type="caution">
    <text evidence="8">The sequence shown here is derived from an EMBL/GenBank/DDBJ whole genome shotgun (WGS) entry which is preliminary data.</text>
</comment>
<evidence type="ECO:0000256" key="6">
    <source>
        <dbReference type="SAM" id="MobiDB-lite"/>
    </source>
</evidence>
<dbReference type="InterPro" id="IPR035940">
    <property type="entry name" value="CAP_sf"/>
</dbReference>
<evidence type="ECO:0000256" key="2">
    <source>
        <dbReference type="ARBA" id="ARBA00023082"/>
    </source>
</evidence>
<evidence type="ECO:0000259" key="7">
    <source>
        <dbReference type="Pfam" id="PF04542"/>
    </source>
</evidence>
<dbReference type="PANTHER" id="PTHR43133">
    <property type="entry name" value="RNA POLYMERASE ECF-TYPE SIGMA FACTO"/>
    <property type="match status" value="1"/>
</dbReference>
<dbReference type="InterPro" id="IPR013325">
    <property type="entry name" value="RNA_pol_sigma_r2"/>
</dbReference>
<evidence type="ECO:0000256" key="1">
    <source>
        <dbReference type="ARBA" id="ARBA00023015"/>
    </source>
</evidence>
<protein>
    <recommendedName>
        <fullName evidence="5">RNA polymerase sigma factor</fullName>
    </recommendedName>
</protein>
<keyword evidence="9" id="KW-1185">Reference proteome</keyword>
<comment type="similarity">
    <text evidence="5">Belongs to the sigma-70 factor family. ECF subfamily.</text>
</comment>
<sequence>MTDTSAAGVELVEAARGGDPAARGELVAVCLPLVHNIVGRALRGHADVDDVVQETLIRVIGGLEGLEDPGRFRAWLAAITMNQIRAHWRRQHGAQPVEALPEPHEVRDPGADFVDVTILRLGLEGQRREAVQATRWLDDVERAVLSLWWAEAAGQLTRREVVAALGLPAAHTAVRVQRAKFQLDVARTVVRALSARPRCAGLGTVLRTWDGVPSPLWRKRVARHVRGCGACGGLGSALVPAEGLLAGLGLVPVGVVLLERVLGQLRLPMVSVASRAAYVPPCAPAPSPARTAVRAAAAVAALALLAGGALGGGRWLLMPATQEGPPAGDSAEAAPVLALNEAEPVLPRVVPRDDPAPAATPAAVPVGGPSADHTPAAPASPSAPASRTATTARPAPAAPPTSTPEAHGSPEQEVVDRINAERVKAGCAPLRARAWLAAVAQHRSGEAAPGGRTVYAVADVNGALSSATSPGGSPWGSAGLTVGGGLPGATVEAAGGWTVRGAVVPDCSLTEIGVGADRPTVVVVR</sequence>
<proteinExistence type="inferred from homology"/>
<dbReference type="Gene3D" id="1.10.1740.10">
    <property type="match status" value="1"/>
</dbReference>
<dbReference type="EMBL" id="JBHSPB010000040">
    <property type="protein sequence ID" value="MFC5724948.1"/>
    <property type="molecule type" value="Genomic_DNA"/>
</dbReference>
<keyword evidence="1 5" id="KW-0805">Transcription regulation</keyword>
<keyword evidence="4 5" id="KW-0804">Transcription</keyword>
<evidence type="ECO:0000256" key="4">
    <source>
        <dbReference type="ARBA" id="ARBA00023163"/>
    </source>
</evidence>
<evidence type="ECO:0000256" key="3">
    <source>
        <dbReference type="ARBA" id="ARBA00023125"/>
    </source>
</evidence>
<dbReference type="SUPFAM" id="SSF88946">
    <property type="entry name" value="Sigma2 domain of RNA polymerase sigma factors"/>
    <property type="match status" value="1"/>
</dbReference>
<keyword evidence="3 5" id="KW-0238">DNA-binding</keyword>
<name>A0ABW0ZAF0_9ACTN</name>
<dbReference type="RefSeq" id="WP_390321613.1">
    <property type="nucleotide sequence ID" value="NZ_JBHSPB010000040.1"/>
</dbReference>
<dbReference type="NCBIfam" id="TIGR02937">
    <property type="entry name" value="sigma70-ECF"/>
    <property type="match status" value="1"/>
</dbReference>
<dbReference type="Pfam" id="PF04542">
    <property type="entry name" value="Sigma70_r2"/>
    <property type="match status" value="1"/>
</dbReference>
<dbReference type="InterPro" id="IPR007627">
    <property type="entry name" value="RNA_pol_sigma70_r2"/>
</dbReference>
<organism evidence="8 9">
    <name type="scientific">Streptomyces gamaensis</name>
    <dbReference type="NCBI Taxonomy" id="1763542"/>
    <lineage>
        <taxon>Bacteria</taxon>
        <taxon>Bacillati</taxon>
        <taxon>Actinomycetota</taxon>
        <taxon>Actinomycetes</taxon>
        <taxon>Kitasatosporales</taxon>
        <taxon>Streptomycetaceae</taxon>
        <taxon>Streptomyces</taxon>
    </lineage>
</organism>
<feature type="region of interest" description="Disordered" evidence="6">
    <location>
        <begin position="348"/>
        <end position="412"/>
    </location>
</feature>
<dbReference type="InterPro" id="IPR000838">
    <property type="entry name" value="RNA_pol_sigma70_ECF_CS"/>
</dbReference>